<dbReference type="SUPFAM" id="SSF101478">
    <property type="entry name" value="ADP-ribosylglycohydrolase"/>
    <property type="match status" value="1"/>
</dbReference>
<dbReference type="GO" id="GO:0046872">
    <property type="term" value="F:metal ion binding"/>
    <property type="evidence" value="ECO:0007669"/>
    <property type="project" value="UniProtKB-KW"/>
</dbReference>
<dbReference type="InterPro" id="IPR005502">
    <property type="entry name" value="Ribosyl_crysJ1"/>
</dbReference>
<keyword evidence="3" id="KW-0460">Magnesium</keyword>
<dbReference type="PANTHER" id="PTHR16222">
    <property type="entry name" value="ADP-RIBOSYLGLYCOHYDROLASE"/>
    <property type="match status" value="1"/>
</dbReference>
<evidence type="ECO:0000313" key="5">
    <source>
        <dbReference type="Proteomes" id="UP000190166"/>
    </source>
</evidence>
<sequence length="317" mass="34915">MQQQITGAFYGIAIGDALGVPVEFKTRSYLSENPITTLTGYGCWNQPPGTFSDDSSLTFCTAESLIAGYNLQNMAQSFVRWSSEGYWGAHNEVFDIGHTTRRALLRVGSGTSPLVSGGFEEFENGNGSLMRMMPLALFLTSENDIHIRYQIVREVSCITHQHFRSVLGCFIYVEFLRALLSLKDLREAYLQMQRGVNAYLGTQPFNPTEIKLYERVLQQNIAAVPEQQIISSGYVVYTLESALWCLLNTPDYPTCVLTAVNLGGDTDTTGAVAGAAAGLHYGYDQLPAQWISQVVKSAEIGNLAKRFMAAINTTSPQ</sequence>
<dbReference type="PANTHER" id="PTHR16222:SF24">
    <property type="entry name" value="ADP-RIBOSYLHYDROLASE ARH3"/>
    <property type="match status" value="1"/>
</dbReference>
<evidence type="ECO:0000256" key="2">
    <source>
        <dbReference type="ARBA" id="ARBA00022801"/>
    </source>
</evidence>
<feature type="binding site" evidence="3">
    <location>
        <position position="52"/>
    </location>
    <ligand>
        <name>Mg(2+)</name>
        <dbReference type="ChEBI" id="CHEBI:18420"/>
        <label>1</label>
    </ligand>
</feature>
<evidence type="ECO:0000313" key="4">
    <source>
        <dbReference type="EMBL" id="SKD07028.1"/>
    </source>
</evidence>
<dbReference type="InterPro" id="IPR050792">
    <property type="entry name" value="ADP-ribosylglycohydrolase"/>
</dbReference>
<dbReference type="Pfam" id="PF03747">
    <property type="entry name" value="ADP_ribosyl_GH"/>
    <property type="match status" value="1"/>
</dbReference>
<dbReference type="Gene3D" id="1.10.4080.10">
    <property type="entry name" value="ADP-ribosylation/Crystallin J1"/>
    <property type="match status" value="1"/>
</dbReference>
<keyword evidence="3" id="KW-0479">Metal-binding</keyword>
<dbReference type="EMBL" id="FUZZ01000002">
    <property type="protein sequence ID" value="SKD07028.1"/>
    <property type="molecule type" value="Genomic_DNA"/>
</dbReference>
<accession>A0A1T5P3U7</accession>
<comment type="cofactor">
    <cofactor evidence="3">
        <name>Mg(2+)</name>
        <dbReference type="ChEBI" id="CHEBI:18420"/>
    </cofactor>
    <text evidence="3">Binds 2 magnesium ions per subunit.</text>
</comment>
<feature type="binding site" evidence="3">
    <location>
        <position position="54"/>
    </location>
    <ligand>
        <name>Mg(2+)</name>
        <dbReference type="ChEBI" id="CHEBI:18420"/>
        <label>1</label>
    </ligand>
</feature>
<dbReference type="Proteomes" id="UP000190166">
    <property type="component" value="Unassembled WGS sequence"/>
</dbReference>
<protein>
    <submittedName>
        <fullName evidence="4">ADP-ribosylglycohydrolase</fullName>
    </submittedName>
</protein>
<keyword evidence="2 4" id="KW-0378">Hydrolase</keyword>
<feature type="binding site" evidence="3">
    <location>
        <position position="53"/>
    </location>
    <ligand>
        <name>Mg(2+)</name>
        <dbReference type="ChEBI" id="CHEBI:18420"/>
        <label>1</label>
    </ligand>
</feature>
<dbReference type="AlphaFoldDB" id="A0A1T5P3U7"/>
<dbReference type="GO" id="GO:0016787">
    <property type="term" value="F:hydrolase activity"/>
    <property type="evidence" value="ECO:0007669"/>
    <property type="project" value="UniProtKB-KW"/>
</dbReference>
<evidence type="ECO:0000256" key="3">
    <source>
        <dbReference type="PIRSR" id="PIRSR605502-1"/>
    </source>
</evidence>
<feature type="binding site" evidence="3">
    <location>
        <position position="265"/>
    </location>
    <ligand>
        <name>Mg(2+)</name>
        <dbReference type="ChEBI" id="CHEBI:18420"/>
        <label>1</label>
    </ligand>
</feature>
<feature type="binding site" evidence="3">
    <location>
        <position position="267"/>
    </location>
    <ligand>
        <name>Mg(2+)</name>
        <dbReference type="ChEBI" id="CHEBI:18420"/>
        <label>1</label>
    </ligand>
</feature>
<gene>
    <name evidence="4" type="ORF">SAMN05660461_3663</name>
</gene>
<comment type="similarity">
    <text evidence="1">Belongs to the ADP-ribosylglycohydrolase family.</text>
</comment>
<feature type="binding site" evidence="3">
    <location>
        <position position="268"/>
    </location>
    <ligand>
        <name>Mg(2+)</name>
        <dbReference type="ChEBI" id="CHEBI:18420"/>
        <label>1</label>
    </ligand>
</feature>
<proteinExistence type="inferred from homology"/>
<keyword evidence="5" id="KW-1185">Reference proteome</keyword>
<dbReference type="STRING" id="393003.SAMN05660461_3663"/>
<dbReference type="InterPro" id="IPR036705">
    <property type="entry name" value="Ribosyl_crysJ1_sf"/>
</dbReference>
<reference evidence="4 5" key="1">
    <citation type="submission" date="2017-02" db="EMBL/GenBank/DDBJ databases">
        <authorList>
            <person name="Peterson S.W."/>
        </authorList>
    </citation>
    <scope>NUCLEOTIDE SEQUENCE [LARGE SCALE GENOMIC DNA]</scope>
    <source>
        <strain evidence="4 5">DSM 18108</strain>
    </source>
</reference>
<name>A0A1T5P3U7_9BACT</name>
<dbReference type="RefSeq" id="WP_079470917.1">
    <property type="nucleotide sequence ID" value="NZ_FUZZ01000002.1"/>
</dbReference>
<organism evidence="4 5">
    <name type="scientific">Chitinophaga ginsengisegetis</name>
    <dbReference type="NCBI Taxonomy" id="393003"/>
    <lineage>
        <taxon>Bacteria</taxon>
        <taxon>Pseudomonadati</taxon>
        <taxon>Bacteroidota</taxon>
        <taxon>Chitinophagia</taxon>
        <taxon>Chitinophagales</taxon>
        <taxon>Chitinophagaceae</taxon>
        <taxon>Chitinophaga</taxon>
    </lineage>
</organism>
<evidence type="ECO:0000256" key="1">
    <source>
        <dbReference type="ARBA" id="ARBA00010702"/>
    </source>
</evidence>